<feature type="compositionally biased region" description="Acidic residues" evidence="1">
    <location>
        <begin position="540"/>
        <end position="562"/>
    </location>
</feature>
<feature type="compositionally biased region" description="Low complexity" evidence="1">
    <location>
        <begin position="413"/>
        <end position="424"/>
    </location>
</feature>
<feature type="domain" description="Zinc finger protein 750-like zinc finger" evidence="2">
    <location>
        <begin position="19"/>
        <end position="69"/>
    </location>
</feature>
<gene>
    <name evidence="4" type="primary">prr35</name>
</gene>
<dbReference type="Pfam" id="PF15269">
    <property type="entry name" value="zf-C2H2_7"/>
    <property type="match status" value="1"/>
</dbReference>
<accession>A0A6J2V2K9</accession>
<dbReference type="GeneID" id="115808699"/>
<feature type="compositionally biased region" description="Polar residues" evidence="1">
    <location>
        <begin position="93"/>
        <end position="104"/>
    </location>
</feature>
<dbReference type="InterPro" id="IPR039064">
    <property type="entry name" value="ZNF750_Znf"/>
</dbReference>
<dbReference type="Proteomes" id="UP000504632">
    <property type="component" value="Chromosome 3"/>
</dbReference>
<feature type="region of interest" description="Disordered" evidence="1">
    <location>
        <begin position="535"/>
        <end position="569"/>
    </location>
</feature>
<keyword evidence="3" id="KW-1185">Reference proteome</keyword>
<dbReference type="PANTHER" id="PTHR14678">
    <property type="entry name" value="PROLINE-RICH PROTEIN 35-RELATED"/>
    <property type="match status" value="1"/>
</dbReference>
<dbReference type="RefSeq" id="XP_030626007.1">
    <property type="nucleotide sequence ID" value="XM_030770147.1"/>
</dbReference>
<dbReference type="OrthoDB" id="9885698at2759"/>
<name>A0A6J2V2K9_CHACN</name>
<feature type="region of interest" description="Disordered" evidence="1">
    <location>
        <begin position="348"/>
        <end position="386"/>
    </location>
</feature>
<dbReference type="PANTHER" id="PTHR14678:SF2">
    <property type="entry name" value="PROLINE-RICH PROTEIN 35"/>
    <property type="match status" value="1"/>
</dbReference>
<dbReference type="InParanoid" id="A0A6J2V2K9"/>
<evidence type="ECO:0000313" key="3">
    <source>
        <dbReference type="Proteomes" id="UP000504632"/>
    </source>
</evidence>
<proteinExistence type="predicted"/>
<feature type="region of interest" description="Disordered" evidence="1">
    <location>
        <begin position="92"/>
        <end position="164"/>
    </location>
</feature>
<sequence>MSKEEATCKSGSGSYKHKERKPKKPHYIPRPWGKPYNYKCFQCPFTCMEKSHLYNHMKYSLCKNSLSLLIESDWPYKKGNLLHPDRQHHLRLQQGSAGSSSPTGERSEQAAEEPVRPDQNPEIQISEEGEDGEGGAAQSDAADDEAAANEVPGPERACPRAARSQAKQEADLVMADAFSLEEQLLRARSVEMEAKLRRYKLSKTALLSEHSLPCYPPPGPPDPPETNPLNLSLLGVGYPLAPGLFSYLNPALNPTHTPVGSLPFLTSATAAQLTHTHADRAVVPPRLYYPFLCEHAFGTSAETAAKAVKPPSVNQDSAASPYAHTLSLWRVPPLRHNSGQASLATWVSTTHPSPEPAYRAEEASQTGPPGREAGVKRWTETSEGPAGKRAALGFSLDFLKNIHTIAPSGRPISDSSSLSNSSTQRTREQTEEREKDAAGFLLQDLTTAIHEYQSAERQAATLREKERLSDQHHLWAHLGKIRSELSQIQQALLKTTRHTEGPLDLSFKKDTAAAATKPGDGTEQGIVGETKEAKDYVNSEMEEEEEEEEEETGDEREVENEGIDMKERRKRSLDALIKLSHASVPMVKSEVLSAQWLGRTTKCEADSSVLLGPDARTVVFNAKTPNRPPSIPLASLTEHLQPPSPLTSTDA</sequence>
<organism evidence="3 4">
    <name type="scientific">Chanos chanos</name>
    <name type="common">Milkfish</name>
    <name type="synonym">Mugil chanos</name>
    <dbReference type="NCBI Taxonomy" id="29144"/>
    <lineage>
        <taxon>Eukaryota</taxon>
        <taxon>Metazoa</taxon>
        <taxon>Chordata</taxon>
        <taxon>Craniata</taxon>
        <taxon>Vertebrata</taxon>
        <taxon>Euteleostomi</taxon>
        <taxon>Actinopterygii</taxon>
        <taxon>Neopterygii</taxon>
        <taxon>Teleostei</taxon>
        <taxon>Ostariophysi</taxon>
        <taxon>Gonorynchiformes</taxon>
        <taxon>Chanidae</taxon>
        <taxon>Chanos</taxon>
    </lineage>
</organism>
<dbReference type="AlphaFoldDB" id="A0A6J2V2K9"/>
<feature type="region of interest" description="Disordered" evidence="1">
    <location>
        <begin position="1"/>
        <end position="28"/>
    </location>
</feature>
<feature type="region of interest" description="Disordered" evidence="1">
    <location>
        <begin position="621"/>
        <end position="651"/>
    </location>
</feature>
<protein>
    <submittedName>
        <fullName evidence="4">Proline-rich protein 35</fullName>
    </submittedName>
</protein>
<feature type="region of interest" description="Disordered" evidence="1">
    <location>
        <begin position="406"/>
        <end position="435"/>
    </location>
</feature>
<dbReference type="InterPro" id="IPR039363">
    <property type="entry name" value="ZNF750"/>
</dbReference>
<feature type="compositionally biased region" description="Basic and acidic residues" evidence="1">
    <location>
        <begin position="425"/>
        <end position="435"/>
    </location>
</feature>
<feature type="compositionally biased region" description="Basic and acidic residues" evidence="1">
    <location>
        <begin position="105"/>
        <end position="116"/>
    </location>
</feature>
<feature type="region of interest" description="Disordered" evidence="1">
    <location>
        <begin position="510"/>
        <end position="529"/>
    </location>
</feature>
<dbReference type="CTD" id="146325"/>
<evidence type="ECO:0000256" key="1">
    <source>
        <dbReference type="SAM" id="MobiDB-lite"/>
    </source>
</evidence>
<evidence type="ECO:0000259" key="2">
    <source>
        <dbReference type="Pfam" id="PF15269"/>
    </source>
</evidence>
<feature type="compositionally biased region" description="Basic residues" evidence="1">
    <location>
        <begin position="15"/>
        <end position="27"/>
    </location>
</feature>
<evidence type="ECO:0000313" key="4">
    <source>
        <dbReference type="RefSeq" id="XP_030626007.1"/>
    </source>
</evidence>
<reference evidence="4" key="1">
    <citation type="submission" date="2025-08" db="UniProtKB">
        <authorList>
            <consortium name="RefSeq"/>
        </authorList>
    </citation>
    <scope>IDENTIFICATION</scope>
</reference>